<protein>
    <recommendedName>
        <fullName evidence="1">ER-bound oxygenase mpaB/mpaB'/Rubber oxygenase catalytic domain-containing protein</fullName>
    </recommendedName>
</protein>
<evidence type="ECO:0000313" key="2">
    <source>
        <dbReference type="EMBL" id="KJE75732.1"/>
    </source>
</evidence>
<feature type="domain" description="ER-bound oxygenase mpaB/mpaB'/Rubber oxygenase catalytic" evidence="1">
    <location>
        <begin position="12"/>
        <end position="229"/>
    </location>
</feature>
<dbReference type="GO" id="GO:0016491">
    <property type="term" value="F:oxidoreductase activity"/>
    <property type="evidence" value="ECO:0007669"/>
    <property type="project" value="InterPro"/>
</dbReference>
<dbReference type="OrthoDB" id="108890at2"/>
<keyword evidence="3" id="KW-1185">Reference proteome</keyword>
<evidence type="ECO:0000313" key="3">
    <source>
        <dbReference type="Proteomes" id="UP000032336"/>
    </source>
</evidence>
<accession>A0A0D8FU16</accession>
<sequence>MDSLFGPDSAVWRLHSDFSGLVGGLRALAVQSLEPRALSGVQQFSHFQEHPDRRLRETIDFIDTITYGDIDEVRTAIAAVRKLHEPVEGVESTTGDAFAANDPYLLAWVHNAMVESVCFAYRSFHPETDVVICDRYVTEMSRFAEMMGCAMNEVPLQYGEVSHWIWRQPKLVVNDATREAFAVLDRLRPEGFVGQVYPLVMQWLYSSVPSWVTAQLGHQVSTPQAALAWLALKVGGELSNIVAEPSPSRIRAEARYAQGDADVTQ</sequence>
<dbReference type="Proteomes" id="UP000032336">
    <property type="component" value="Unassembled WGS sequence"/>
</dbReference>
<dbReference type="PANTHER" id="PTHR36151:SF3">
    <property type="entry name" value="ER-BOUND OXYGENASE MPAB_MPAB'_RUBBER OXYGENASE CATALYTIC DOMAIN-CONTAINING PROTEIN"/>
    <property type="match status" value="1"/>
</dbReference>
<proteinExistence type="predicted"/>
<organism evidence="2 3">
    <name type="scientific">Ferrimicrobium acidiphilum DSM 19497</name>
    <dbReference type="NCBI Taxonomy" id="1121877"/>
    <lineage>
        <taxon>Bacteria</taxon>
        <taxon>Bacillati</taxon>
        <taxon>Actinomycetota</taxon>
        <taxon>Acidimicrobiia</taxon>
        <taxon>Acidimicrobiales</taxon>
        <taxon>Acidimicrobiaceae</taxon>
        <taxon>Ferrimicrobium</taxon>
    </lineage>
</organism>
<dbReference type="GeneID" id="78373531"/>
<dbReference type="eggNOG" id="COG3662">
    <property type="taxonomic scope" value="Bacteria"/>
</dbReference>
<name>A0A0D8FU16_9ACTN</name>
<comment type="caution">
    <text evidence="2">The sequence shown here is derived from an EMBL/GenBank/DDBJ whole genome shotgun (WGS) entry which is preliminary data.</text>
</comment>
<dbReference type="InterPro" id="IPR018713">
    <property type="entry name" value="MPAB/Lcp_cat_dom"/>
</dbReference>
<dbReference type="AlphaFoldDB" id="A0A0D8FU16"/>
<dbReference type="RefSeq" id="WP_052566322.1">
    <property type="nucleotide sequence ID" value="NZ_JQKF01000037.1"/>
</dbReference>
<reference evidence="2 3" key="1">
    <citation type="submission" date="2015-01" db="EMBL/GenBank/DDBJ databases">
        <title>Draft genome of the acidophilic iron oxidizer Ferrimicrobium acidiphilum strain T23.</title>
        <authorList>
            <person name="Poehlein A."/>
            <person name="Eisen S."/>
            <person name="Schloemann M."/>
            <person name="Johnson B.D."/>
            <person name="Daniel R."/>
            <person name="Muehling M."/>
        </authorList>
    </citation>
    <scope>NUCLEOTIDE SEQUENCE [LARGE SCALE GENOMIC DNA]</scope>
    <source>
        <strain evidence="2 3">T23</strain>
    </source>
</reference>
<dbReference type="Pfam" id="PF09995">
    <property type="entry name" value="MPAB_Lcp_cat"/>
    <property type="match status" value="1"/>
</dbReference>
<evidence type="ECO:0000259" key="1">
    <source>
        <dbReference type="Pfam" id="PF09995"/>
    </source>
</evidence>
<dbReference type="EMBL" id="JXUW01000030">
    <property type="protein sequence ID" value="KJE75732.1"/>
    <property type="molecule type" value="Genomic_DNA"/>
</dbReference>
<dbReference type="PANTHER" id="PTHR36151">
    <property type="entry name" value="BLR2777 PROTEIN"/>
    <property type="match status" value="1"/>
</dbReference>
<gene>
    <name evidence="2" type="ORF">FEAC_25090</name>
</gene>
<dbReference type="STRING" id="1121877.FEAC_25090"/>